<dbReference type="InterPro" id="IPR004629">
    <property type="entry name" value="WecG_TagA_CpsF"/>
</dbReference>
<evidence type="ECO:0000256" key="5">
    <source>
        <dbReference type="HAMAP-Rule" id="MF_02070"/>
    </source>
</evidence>
<name>A0A6I3SKY8_HELMO</name>
<dbReference type="CDD" id="cd06533">
    <property type="entry name" value="Glyco_transf_WecG_TagA"/>
    <property type="match status" value="1"/>
</dbReference>
<dbReference type="OrthoDB" id="9771846at2"/>
<comment type="pathway">
    <text evidence="5">Cell wall biogenesis; teichoic acid biosynthesis.</text>
</comment>
<accession>A0A6I3SKY8</accession>
<dbReference type="NCBIfam" id="TIGR00696">
    <property type="entry name" value="wecG_tagA_cpsF"/>
    <property type="match status" value="1"/>
</dbReference>
<dbReference type="InterPro" id="IPR034714">
    <property type="entry name" value="TagA_TarA"/>
</dbReference>
<evidence type="ECO:0000256" key="4">
    <source>
        <dbReference type="ARBA" id="ARBA00023316"/>
    </source>
</evidence>
<dbReference type="Proteomes" id="UP000430670">
    <property type="component" value="Unassembled WGS sequence"/>
</dbReference>
<dbReference type="RefSeq" id="WP_155476698.1">
    <property type="nucleotide sequence ID" value="NZ_WNKU01000012.1"/>
</dbReference>
<dbReference type="GO" id="GO:0071555">
    <property type="term" value="P:cell wall organization"/>
    <property type="evidence" value="ECO:0007669"/>
    <property type="project" value="UniProtKB-KW"/>
</dbReference>
<dbReference type="AlphaFoldDB" id="A0A6I3SKY8"/>
<protein>
    <recommendedName>
        <fullName evidence="5">N-acetylglucosaminyldiphosphoundecaprenol N-acetyl-beta-D-mannosaminyltransferase</fullName>
        <ecNumber evidence="5">2.4.1.187</ecNumber>
    </recommendedName>
    <alternativeName>
        <fullName evidence="5">N-acetylmannosaminyltransferase</fullName>
    </alternativeName>
    <alternativeName>
        <fullName evidence="5">UDP-N-acetylmannosamine transferase</fullName>
    </alternativeName>
    <alternativeName>
        <fullName evidence="5">UDP-N-acetylmannosamine:N-acetylglucosaminyl pyrophosphorylundecaprenol N-acetylmannosaminyltransferase</fullName>
    </alternativeName>
</protein>
<dbReference type="GO" id="GO:0019350">
    <property type="term" value="P:teichoic acid biosynthetic process"/>
    <property type="evidence" value="ECO:0007669"/>
    <property type="project" value="UniProtKB-UniRule"/>
</dbReference>
<evidence type="ECO:0000256" key="3">
    <source>
        <dbReference type="ARBA" id="ARBA00022944"/>
    </source>
</evidence>
<comment type="caution">
    <text evidence="6">The sequence shown here is derived from an EMBL/GenBank/DDBJ whole genome shotgun (WGS) entry which is preliminary data.</text>
</comment>
<comment type="catalytic activity">
    <reaction evidence="5">
        <text>UDP-N-acetyl-alpha-D-mannosamine + N-acetyl-alpha-D-glucosaminyl-di-trans,octa-cis-undecaprenyl diphosphate = N-acetyl-beta-D-mannosaminyl-(1-&gt;4)-N-acetyl-alpha-D-glucosaminyl di-trans,octa-cis-undecaprenyl diphosphate + UDP + H(+)</text>
        <dbReference type="Rhea" id="RHEA:16053"/>
        <dbReference type="ChEBI" id="CHEBI:15378"/>
        <dbReference type="ChEBI" id="CHEBI:58223"/>
        <dbReference type="ChEBI" id="CHEBI:62959"/>
        <dbReference type="ChEBI" id="CHEBI:68623"/>
        <dbReference type="ChEBI" id="CHEBI:132210"/>
        <dbReference type="EC" id="2.4.1.187"/>
    </reaction>
</comment>
<organism evidence="6 7">
    <name type="scientific">Heliobacterium mobile</name>
    <name type="common">Heliobacillus mobilis</name>
    <dbReference type="NCBI Taxonomy" id="28064"/>
    <lineage>
        <taxon>Bacteria</taxon>
        <taxon>Bacillati</taxon>
        <taxon>Bacillota</taxon>
        <taxon>Clostridia</taxon>
        <taxon>Eubacteriales</taxon>
        <taxon>Heliobacteriaceae</taxon>
        <taxon>Heliobacterium</taxon>
    </lineage>
</organism>
<keyword evidence="3 5" id="KW-0777">Teichoic acid biosynthesis</keyword>
<evidence type="ECO:0000256" key="1">
    <source>
        <dbReference type="ARBA" id="ARBA00022676"/>
    </source>
</evidence>
<dbReference type="UniPathway" id="UPA00632"/>
<dbReference type="PANTHER" id="PTHR34136">
    <property type="match status" value="1"/>
</dbReference>
<evidence type="ECO:0000313" key="6">
    <source>
        <dbReference type="EMBL" id="MTV49601.1"/>
    </source>
</evidence>
<proteinExistence type="inferred from homology"/>
<dbReference type="Pfam" id="PF03808">
    <property type="entry name" value="Glyco_tran_WecG"/>
    <property type="match status" value="1"/>
</dbReference>
<dbReference type="HAMAP" id="MF_02070">
    <property type="entry name" value="TagA_TarA"/>
    <property type="match status" value="1"/>
</dbReference>
<gene>
    <name evidence="6" type="ORF">GJ688_11495</name>
</gene>
<keyword evidence="7" id="KW-1185">Reference proteome</keyword>
<comment type="function">
    <text evidence="5">Catalyzes the conversion of GlcNAc-PP-undecaprenol into ManNAc-GlcNAc-PP-undecaprenol, the first committed lipid intermediate in the de novo synthesis of teichoic acid.</text>
</comment>
<dbReference type="EMBL" id="WNKU01000012">
    <property type="protein sequence ID" value="MTV49601.1"/>
    <property type="molecule type" value="Genomic_DNA"/>
</dbReference>
<keyword evidence="4 5" id="KW-0961">Cell wall biogenesis/degradation</keyword>
<reference evidence="6 7" key="1">
    <citation type="submission" date="2019-11" db="EMBL/GenBank/DDBJ databases">
        <title>Whole-genome sequence of a the green, strictly anaerobic photosynthetic bacterium Heliobacillus mobilis DSM 6151.</title>
        <authorList>
            <person name="Kyndt J.A."/>
            <person name="Meyer T.E."/>
        </authorList>
    </citation>
    <scope>NUCLEOTIDE SEQUENCE [LARGE SCALE GENOMIC DNA]</scope>
    <source>
        <strain evidence="6 7">DSM 6151</strain>
    </source>
</reference>
<dbReference type="GO" id="GO:0047244">
    <property type="term" value="F:N-acetylglucosaminyldiphosphoundecaprenol N-acetyl-beta-D-mannosaminyltransferase activity"/>
    <property type="evidence" value="ECO:0007669"/>
    <property type="project" value="UniProtKB-UniRule"/>
</dbReference>
<sequence>MHKEPFKEHPRVTVLGSPVDKLTMDDAVSWVEKKLDEGGARQVITANPEILYEAASDGHLRQLIEEADLVTADGIGVLWAAAQGGDPLPERITGIDLMAALLNRAAQLGWPVCLLGGKPGVADEAAKRLCRQYPNLQVAFTGHGYFNDLEEQEIIRKIGERKPYLLFVGLGAPRQEYWIANLIRNHLPPKAHLVAIGIGGSLDVFAGQVQRAPKWAQRFHIEWLYRLITQPSRLKRQLKLPLFVLTVLRQKGK</sequence>
<dbReference type="EC" id="2.4.1.187" evidence="5"/>
<comment type="similarity">
    <text evidence="5">Belongs to the glycosyltransferase 26 family. TagA/TarA subfamily.</text>
</comment>
<evidence type="ECO:0000256" key="2">
    <source>
        <dbReference type="ARBA" id="ARBA00022679"/>
    </source>
</evidence>
<keyword evidence="1 5" id="KW-0328">Glycosyltransferase</keyword>
<evidence type="ECO:0000313" key="7">
    <source>
        <dbReference type="Proteomes" id="UP000430670"/>
    </source>
</evidence>
<dbReference type="PANTHER" id="PTHR34136:SF1">
    <property type="entry name" value="UDP-N-ACETYL-D-MANNOSAMINURONIC ACID TRANSFERASE"/>
    <property type="match status" value="1"/>
</dbReference>
<keyword evidence="2 5" id="KW-0808">Transferase</keyword>